<proteinExistence type="predicted"/>
<feature type="transmembrane region" description="Helical" evidence="7">
    <location>
        <begin position="159"/>
        <end position="178"/>
    </location>
</feature>
<dbReference type="GO" id="GO:0019829">
    <property type="term" value="F:ATPase-coupled monoatomic cation transmembrane transporter activity"/>
    <property type="evidence" value="ECO:0007669"/>
    <property type="project" value="TreeGrafter"/>
</dbReference>
<evidence type="ECO:0000313" key="9">
    <source>
        <dbReference type="Proteomes" id="UP000649617"/>
    </source>
</evidence>
<evidence type="ECO:0000256" key="1">
    <source>
        <dbReference type="ARBA" id="ARBA00004141"/>
    </source>
</evidence>
<dbReference type="GO" id="GO:0140358">
    <property type="term" value="F:P-type transmembrane transporter activity"/>
    <property type="evidence" value="ECO:0007669"/>
    <property type="project" value="InterPro"/>
</dbReference>
<comment type="subcellular location">
    <subcellularLocation>
        <location evidence="1">Membrane</location>
        <topology evidence="1">Multi-pass membrane protein</topology>
    </subcellularLocation>
</comment>
<evidence type="ECO:0000256" key="3">
    <source>
        <dbReference type="ARBA" id="ARBA00022741"/>
    </source>
</evidence>
<dbReference type="GO" id="GO:0005524">
    <property type="term" value="F:ATP binding"/>
    <property type="evidence" value="ECO:0007669"/>
    <property type="project" value="UniProtKB-KW"/>
</dbReference>
<keyword evidence="7" id="KW-0812">Transmembrane</keyword>
<dbReference type="Proteomes" id="UP000649617">
    <property type="component" value="Unassembled WGS sequence"/>
</dbReference>
<keyword evidence="4" id="KW-0067">ATP-binding</keyword>
<evidence type="ECO:0000256" key="4">
    <source>
        <dbReference type="ARBA" id="ARBA00022840"/>
    </source>
</evidence>
<feature type="transmembrane region" description="Helical" evidence="7">
    <location>
        <begin position="72"/>
        <end position="94"/>
    </location>
</feature>
<keyword evidence="6" id="KW-1278">Translocase</keyword>
<keyword evidence="3" id="KW-0547">Nucleotide-binding</keyword>
<dbReference type="InterPro" id="IPR006544">
    <property type="entry name" value="P-type_TPase_V"/>
</dbReference>
<feature type="transmembrane region" description="Helical" evidence="7">
    <location>
        <begin position="7"/>
        <end position="25"/>
    </location>
</feature>
<sequence>MATFIYFMIYNLMLTSTKLAVLIWTDSTFSEWQFILTDVALAMGMVSFMVRCRPEAKLAPSAPSASLFGTQAVVSIFSALVIYWFTAGIALLLLQYGPGRAFYEFTSSIVSEIPLNEWTKKSDNYLIATLFLVSFTVLITSGFMLCYGHVHRQSVGKNWRICSFYAAGLAFTLALTWAKPGDFSCIFRINCDNDASTKMQVPLISRPVAGVIFSCGNVGGCFLGPQMVNCKSK</sequence>
<feature type="transmembrane region" description="Helical" evidence="7">
    <location>
        <begin position="125"/>
        <end position="147"/>
    </location>
</feature>
<keyword evidence="7" id="KW-1133">Transmembrane helix</keyword>
<reference evidence="8" key="1">
    <citation type="submission" date="2021-02" db="EMBL/GenBank/DDBJ databases">
        <authorList>
            <person name="Dougan E. K."/>
            <person name="Rhodes N."/>
            <person name="Thang M."/>
            <person name="Chan C."/>
        </authorList>
    </citation>
    <scope>NUCLEOTIDE SEQUENCE</scope>
</reference>
<keyword evidence="9" id="KW-1185">Reference proteome</keyword>
<evidence type="ECO:0000256" key="5">
    <source>
        <dbReference type="ARBA" id="ARBA00022842"/>
    </source>
</evidence>
<evidence type="ECO:0000256" key="2">
    <source>
        <dbReference type="ARBA" id="ARBA00022723"/>
    </source>
</evidence>
<dbReference type="AlphaFoldDB" id="A0A812M8S3"/>
<keyword evidence="2" id="KW-0479">Metal-binding</keyword>
<dbReference type="GO" id="GO:0046872">
    <property type="term" value="F:metal ion binding"/>
    <property type="evidence" value="ECO:0007669"/>
    <property type="project" value="UniProtKB-KW"/>
</dbReference>
<accession>A0A812M8S3</accession>
<feature type="transmembrane region" description="Helical" evidence="7">
    <location>
        <begin position="31"/>
        <end position="51"/>
    </location>
</feature>
<evidence type="ECO:0000256" key="7">
    <source>
        <dbReference type="SAM" id="Phobius"/>
    </source>
</evidence>
<dbReference type="PANTHER" id="PTHR45630:SF11">
    <property type="entry name" value="CATION-TRANSPORTING P-TYPE ATPASE N-TERMINAL DOMAIN-CONTAINING PROTEIN"/>
    <property type="match status" value="1"/>
</dbReference>
<keyword evidence="5" id="KW-0460">Magnesium</keyword>
<dbReference type="EMBL" id="CAJNIZ010007557">
    <property type="protein sequence ID" value="CAE7258991.1"/>
    <property type="molecule type" value="Genomic_DNA"/>
</dbReference>
<gene>
    <name evidence="8" type="primary">YPK9</name>
    <name evidence="8" type="ORF">SPIL2461_LOCUS5364</name>
</gene>
<feature type="non-terminal residue" evidence="8">
    <location>
        <position position="233"/>
    </location>
</feature>
<organism evidence="8 9">
    <name type="scientific">Symbiodinium pilosum</name>
    <name type="common">Dinoflagellate</name>
    <dbReference type="NCBI Taxonomy" id="2952"/>
    <lineage>
        <taxon>Eukaryota</taxon>
        <taxon>Sar</taxon>
        <taxon>Alveolata</taxon>
        <taxon>Dinophyceae</taxon>
        <taxon>Suessiales</taxon>
        <taxon>Symbiodiniaceae</taxon>
        <taxon>Symbiodinium</taxon>
    </lineage>
</organism>
<name>A0A812M8S3_SYMPI</name>
<protein>
    <submittedName>
        <fullName evidence="8">YPK9 protein</fullName>
    </submittedName>
</protein>
<evidence type="ECO:0000313" key="8">
    <source>
        <dbReference type="EMBL" id="CAE7258991.1"/>
    </source>
</evidence>
<dbReference type="OrthoDB" id="436557at2759"/>
<dbReference type="PANTHER" id="PTHR45630">
    <property type="entry name" value="CATION-TRANSPORTING ATPASE-RELATED"/>
    <property type="match status" value="1"/>
</dbReference>
<dbReference type="GO" id="GO:0016020">
    <property type="term" value="C:membrane"/>
    <property type="evidence" value="ECO:0007669"/>
    <property type="project" value="UniProtKB-SubCell"/>
</dbReference>
<keyword evidence="7" id="KW-0472">Membrane</keyword>
<evidence type="ECO:0000256" key="6">
    <source>
        <dbReference type="ARBA" id="ARBA00022967"/>
    </source>
</evidence>
<comment type="caution">
    <text evidence="8">The sequence shown here is derived from an EMBL/GenBank/DDBJ whole genome shotgun (WGS) entry which is preliminary data.</text>
</comment>